<dbReference type="Pfam" id="PF00557">
    <property type="entry name" value="Peptidase_M24"/>
    <property type="match status" value="1"/>
</dbReference>
<dbReference type="Pfam" id="PF16189">
    <property type="entry name" value="Creatinase_N_2"/>
    <property type="match status" value="1"/>
</dbReference>
<dbReference type="SUPFAM" id="SSF53092">
    <property type="entry name" value="Creatinase/prolidase N-terminal domain"/>
    <property type="match status" value="1"/>
</dbReference>
<dbReference type="GO" id="GO:0005737">
    <property type="term" value="C:cytoplasm"/>
    <property type="evidence" value="ECO:0007669"/>
    <property type="project" value="UniProtKB-ARBA"/>
</dbReference>
<keyword evidence="3" id="KW-0378">Hydrolase</keyword>
<dbReference type="GO" id="GO:0070006">
    <property type="term" value="F:metalloaminopeptidase activity"/>
    <property type="evidence" value="ECO:0007669"/>
    <property type="project" value="InterPro"/>
</dbReference>
<dbReference type="AlphaFoldDB" id="A0A939J2P2"/>
<dbReference type="Pfam" id="PF16188">
    <property type="entry name" value="Peptidase_M24_C"/>
    <property type="match status" value="1"/>
</dbReference>
<dbReference type="InterPro" id="IPR032416">
    <property type="entry name" value="Peptidase_M24_C"/>
</dbReference>
<dbReference type="InterPro" id="IPR029149">
    <property type="entry name" value="Creatin/AminoP/Spt16_N"/>
</dbReference>
<dbReference type="PANTHER" id="PTHR43763:SF6">
    <property type="entry name" value="XAA-PRO AMINOPEPTIDASE 1"/>
    <property type="match status" value="1"/>
</dbReference>
<dbReference type="Gene3D" id="3.90.230.10">
    <property type="entry name" value="Creatinase/methionine aminopeptidase superfamily"/>
    <property type="match status" value="1"/>
</dbReference>
<keyword evidence="7" id="KW-0645">Protease</keyword>
<dbReference type="InterPro" id="IPR000587">
    <property type="entry name" value="Creatinase_N"/>
</dbReference>
<dbReference type="GO" id="GO:0046872">
    <property type="term" value="F:metal ion binding"/>
    <property type="evidence" value="ECO:0007669"/>
    <property type="project" value="UniProtKB-KW"/>
</dbReference>
<evidence type="ECO:0000256" key="1">
    <source>
        <dbReference type="ARBA" id="ARBA00008766"/>
    </source>
</evidence>
<gene>
    <name evidence="7" type="ORF">JF539_14840</name>
</gene>
<evidence type="ECO:0000256" key="3">
    <source>
        <dbReference type="ARBA" id="ARBA00022801"/>
    </source>
</evidence>
<dbReference type="EMBL" id="JAEKJZ010000002">
    <property type="protein sequence ID" value="MBN9671623.1"/>
    <property type="molecule type" value="Genomic_DNA"/>
</dbReference>
<evidence type="ECO:0000259" key="4">
    <source>
        <dbReference type="Pfam" id="PF00557"/>
    </source>
</evidence>
<feature type="domain" description="Peptidase M24" evidence="4">
    <location>
        <begin position="322"/>
        <end position="534"/>
    </location>
</feature>
<feature type="domain" description="Creatinase N-terminal" evidence="5">
    <location>
        <begin position="21"/>
        <end position="147"/>
    </location>
</feature>
<evidence type="ECO:0000259" key="6">
    <source>
        <dbReference type="Pfam" id="PF16188"/>
    </source>
</evidence>
<dbReference type="RefSeq" id="WP_207141440.1">
    <property type="nucleotide sequence ID" value="NZ_JAEKJZ010000002.1"/>
</dbReference>
<dbReference type="FunFam" id="3.90.230.10:FF:000009">
    <property type="entry name" value="xaa-Pro aminopeptidase 2"/>
    <property type="match status" value="1"/>
</dbReference>
<sequence length="604" mass="65481">MFQTFDDLSDPSCGAPHAALLRKELERRGLDGFLIPRADAHQGEYVPPHDCRLQWLTGFTGSAGTAAVLGEEAAIFVDGRYTIQVREQVDMTVFPAQHLVNEPVSDWLAARLKPGQKLGIDAMLHTVREVRRLKTVCEEAGAELVALEDNPVDAVWEDRPQPPLGQVALYPDELAGKAASDKIAEIQAGLSDKKADACVLTQPDSIAWLFNIRGNDVSHTPLPLSFATVPAEGKPSLYIDGRKLSNSVRDVLSGLTELGEPGAFKGGLETLGKAGARVLIDPALAGIGIADAITGAGGTLIEAQDPVLLPKAVKNPVELKGARAAHLRDAAAYVNFLCWFDEEAPKGELDEIGAAVRLEEFRQATGVLKDISFETISGAGPNGAICHYRVSWKSNLKIPLGKPYLIDSGAQYDDGTTDITRTLAVGEMSAEMKRHYTLVLKGHIAISTAKFPEGTTGAQLDTLARIDLWKAGLDFDHGTGHGVGAYLSVHEGPQRIAKTGTVPLKPGMILSNEPGYYPAGEYGIRLENLEIVTEAREIEGGERPMLGFETITLVPFDLRLVEVALLTQSERDWLNRYHERVRWEVGPLVGARERIWLEHATRAV</sequence>
<evidence type="ECO:0000313" key="7">
    <source>
        <dbReference type="EMBL" id="MBN9671623.1"/>
    </source>
</evidence>
<dbReference type="Pfam" id="PF01321">
    <property type="entry name" value="Creatinase_N"/>
    <property type="match status" value="1"/>
</dbReference>
<comment type="similarity">
    <text evidence="1">Belongs to the peptidase M24B family.</text>
</comment>
<keyword evidence="7" id="KW-0031">Aminopeptidase</keyword>
<dbReference type="InterPro" id="IPR036005">
    <property type="entry name" value="Creatinase/aminopeptidase-like"/>
</dbReference>
<dbReference type="InterPro" id="IPR033740">
    <property type="entry name" value="Pept_M24B"/>
</dbReference>
<organism evidence="7 8">
    <name type="scientific">Roseibium aggregatum</name>
    <dbReference type="NCBI Taxonomy" id="187304"/>
    <lineage>
        <taxon>Bacteria</taxon>
        <taxon>Pseudomonadati</taxon>
        <taxon>Pseudomonadota</taxon>
        <taxon>Alphaproteobacteria</taxon>
        <taxon>Hyphomicrobiales</taxon>
        <taxon>Stappiaceae</taxon>
        <taxon>Roseibium</taxon>
    </lineage>
</organism>
<dbReference type="SUPFAM" id="SSF55920">
    <property type="entry name" value="Creatinase/aminopeptidase"/>
    <property type="match status" value="1"/>
</dbReference>
<evidence type="ECO:0000259" key="5">
    <source>
        <dbReference type="Pfam" id="PF01321"/>
    </source>
</evidence>
<protein>
    <submittedName>
        <fullName evidence="7">Aminopeptidase P family protein</fullName>
    </submittedName>
</protein>
<comment type="caution">
    <text evidence="7">The sequence shown here is derived from an EMBL/GenBank/DDBJ whole genome shotgun (WGS) entry which is preliminary data.</text>
</comment>
<evidence type="ECO:0000256" key="2">
    <source>
        <dbReference type="ARBA" id="ARBA00022723"/>
    </source>
</evidence>
<proteinExistence type="inferred from homology"/>
<accession>A0A939J2P2</accession>
<feature type="domain" description="Peptidase M24 C-terminal" evidence="6">
    <location>
        <begin position="544"/>
        <end position="603"/>
    </location>
</feature>
<dbReference type="InterPro" id="IPR050422">
    <property type="entry name" value="X-Pro_aminopeptidase_P"/>
</dbReference>
<keyword evidence="2" id="KW-0479">Metal-binding</keyword>
<evidence type="ECO:0000313" key="8">
    <source>
        <dbReference type="Proteomes" id="UP000664096"/>
    </source>
</evidence>
<dbReference type="PANTHER" id="PTHR43763">
    <property type="entry name" value="XAA-PRO AMINOPEPTIDASE 1"/>
    <property type="match status" value="1"/>
</dbReference>
<reference evidence="7" key="1">
    <citation type="submission" date="2020-12" db="EMBL/GenBank/DDBJ databases">
        <title>Oil enriched cultivation method for isolating marine PHA-producing bacteria.</title>
        <authorList>
            <person name="Zheng W."/>
            <person name="Yu S."/>
            <person name="Huang Y."/>
        </authorList>
    </citation>
    <scope>NUCLEOTIDE SEQUENCE</scope>
    <source>
        <strain evidence="7">SY-2-12</strain>
    </source>
</reference>
<dbReference type="Gene3D" id="3.40.350.10">
    <property type="entry name" value="Creatinase/prolidase N-terminal domain"/>
    <property type="match status" value="2"/>
</dbReference>
<dbReference type="InterPro" id="IPR000994">
    <property type="entry name" value="Pept_M24"/>
</dbReference>
<name>A0A939J2P2_9HYPH</name>
<dbReference type="Proteomes" id="UP000664096">
    <property type="component" value="Unassembled WGS sequence"/>
</dbReference>
<dbReference type="CDD" id="cd01085">
    <property type="entry name" value="APP"/>
    <property type="match status" value="1"/>
</dbReference>